<dbReference type="AlphaFoldDB" id="A0A0F8VCV3"/>
<evidence type="ECO:0000313" key="1">
    <source>
        <dbReference type="EMBL" id="KKK42187.1"/>
    </source>
</evidence>
<name>A0A0F8VCV3_9ZZZZ</name>
<sequence length="81" mass="8699">MPPRRTARTRVLSAEIGRFSGDYKKVRFNSGETIGVLLDKAGISLGSGEQVNDDGGNNVSVTDLAKANETYHLTGNFKNGK</sequence>
<dbReference type="EMBL" id="LAZR01070344">
    <property type="protein sequence ID" value="KKK42187.1"/>
    <property type="molecule type" value="Genomic_DNA"/>
</dbReference>
<reference evidence="1" key="1">
    <citation type="journal article" date="2015" name="Nature">
        <title>Complex archaea that bridge the gap between prokaryotes and eukaryotes.</title>
        <authorList>
            <person name="Spang A."/>
            <person name="Saw J.H."/>
            <person name="Jorgensen S.L."/>
            <person name="Zaremba-Niedzwiedzka K."/>
            <person name="Martijn J."/>
            <person name="Lind A.E."/>
            <person name="van Eijk R."/>
            <person name="Schleper C."/>
            <person name="Guy L."/>
            <person name="Ettema T.J."/>
        </authorList>
    </citation>
    <scope>NUCLEOTIDE SEQUENCE</scope>
</reference>
<proteinExistence type="predicted"/>
<protein>
    <submittedName>
        <fullName evidence="1">Uncharacterized protein</fullName>
    </submittedName>
</protein>
<gene>
    <name evidence="1" type="ORF">LCGC14_2222550</name>
</gene>
<organism evidence="1">
    <name type="scientific">marine sediment metagenome</name>
    <dbReference type="NCBI Taxonomy" id="412755"/>
    <lineage>
        <taxon>unclassified sequences</taxon>
        <taxon>metagenomes</taxon>
        <taxon>ecological metagenomes</taxon>
    </lineage>
</organism>
<comment type="caution">
    <text evidence="1">The sequence shown here is derived from an EMBL/GenBank/DDBJ whole genome shotgun (WGS) entry which is preliminary data.</text>
</comment>
<accession>A0A0F8VCV3</accession>